<reference evidence="2" key="2">
    <citation type="journal article" date="2015" name="Data Brief">
        <title>Shoot transcriptome of the giant reed, Arundo donax.</title>
        <authorList>
            <person name="Barrero R.A."/>
            <person name="Guerrero F.D."/>
            <person name="Moolhuijzen P."/>
            <person name="Goolsby J.A."/>
            <person name="Tidwell J."/>
            <person name="Bellgard S.E."/>
            <person name="Bellgard M.I."/>
        </authorList>
    </citation>
    <scope>NUCLEOTIDE SEQUENCE</scope>
    <source>
        <tissue evidence="2">Shoot tissue taken approximately 20 cm above the soil surface</tissue>
    </source>
</reference>
<dbReference type="AlphaFoldDB" id="A0A0A9G9F5"/>
<dbReference type="EMBL" id="GBRH01180558">
    <property type="protein sequence ID" value="JAE17338.1"/>
    <property type="molecule type" value="Transcribed_RNA"/>
</dbReference>
<feature type="region of interest" description="Disordered" evidence="1">
    <location>
        <begin position="1"/>
        <end position="24"/>
    </location>
</feature>
<reference evidence="2" key="1">
    <citation type="submission" date="2014-09" db="EMBL/GenBank/DDBJ databases">
        <authorList>
            <person name="Magalhaes I.L.F."/>
            <person name="Oliveira U."/>
            <person name="Santos F.R."/>
            <person name="Vidigal T.H.D.A."/>
            <person name="Brescovit A.D."/>
            <person name="Santos A.J."/>
        </authorList>
    </citation>
    <scope>NUCLEOTIDE SEQUENCE</scope>
    <source>
        <tissue evidence="2">Shoot tissue taken approximately 20 cm above the soil surface</tissue>
    </source>
</reference>
<accession>A0A0A9G9F5</accession>
<name>A0A0A9G9F5_ARUDO</name>
<evidence type="ECO:0000313" key="2">
    <source>
        <dbReference type="EMBL" id="JAE17338.1"/>
    </source>
</evidence>
<organism evidence="2">
    <name type="scientific">Arundo donax</name>
    <name type="common">Giant reed</name>
    <name type="synonym">Donax arundinaceus</name>
    <dbReference type="NCBI Taxonomy" id="35708"/>
    <lineage>
        <taxon>Eukaryota</taxon>
        <taxon>Viridiplantae</taxon>
        <taxon>Streptophyta</taxon>
        <taxon>Embryophyta</taxon>
        <taxon>Tracheophyta</taxon>
        <taxon>Spermatophyta</taxon>
        <taxon>Magnoliopsida</taxon>
        <taxon>Liliopsida</taxon>
        <taxon>Poales</taxon>
        <taxon>Poaceae</taxon>
        <taxon>PACMAD clade</taxon>
        <taxon>Arundinoideae</taxon>
        <taxon>Arundineae</taxon>
        <taxon>Arundo</taxon>
    </lineage>
</organism>
<evidence type="ECO:0000256" key="1">
    <source>
        <dbReference type="SAM" id="MobiDB-lite"/>
    </source>
</evidence>
<protein>
    <submittedName>
        <fullName evidence="2">Uncharacterized protein</fullName>
    </submittedName>
</protein>
<sequence>MAGHSKKLARQGLGPCLNSNPSNLRSCTSVVVSYSV</sequence>
<proteinExistence type="predicted"/>